<feature type="domain" description="Gfo/Idh/MocA-like oxidoreductase C-terminal" evidence="3">
    <location>
        <begin position="157"/>
        <end position="239"/>
    </location>
</feature>
<comment type="caution">
    <text evidence="4">The sequence shown here is derived from an EMBL/GenBank/DDBJ whole genome shotgun (WGS) entry which is preliminary data.</text>
</comment>
<name>A0A9D1KM77_9ACTN</name>
<dbReference type="Pfam" id="PF01408">
    <property type="entry name" value="GFO_IDH_MocA"/>
    <property type="match status" value="1"/>
</dbReference>
<reference evidence="4" key="2">
    <citation type="journal article" date="2021" name="PeerJ">
        <title>Extensive microbial diversity within the chicken gut microbiome revealed by metagenomics and culture.</title>
        <authorList>
            <person name="Gilroy R."/>
            <person name="Ravi A."/>
            <person name="Getino M."/>
            <person name="Pursley I."/>
            <person name="Horton D.L."/>
            <person name="Alikhan N.F."/>
            <person name="Baker D."/>
            <person name="Gharbi K."/>
            <person name="Hall N."/>
            <person name="Watson M."/>
            <person name="Adriaenssens E.M."/>
            <person name="Foster-Nyarko E."/>
            <person name="Jarju S."/>
            <person name="Secka A."/>
            <person name="Antonio M."/>
            <person name="Oren A."/>
            <person name="Chaudhuri R.R."/>
            <person name="La Ragione R."/>
            <person name="Hildebrand F."/>
            <person name="Pallen M.J."/>
        </authorList>
    </citation>
    <scope>NUCLEOTIDE SEQUENCE</scope>
    <source>
        <strain evidence="4">ChiGjej1B1-24693</strain>
    </source>
</reference>
<dbReference type="Gene3D" id="3.30.360.10">
    <property type="entry name" value="Dihydrodipicolinate Reductase, domain 2"/>
    <property type="match status" value="1"/>
</dbReference>
<dbReference type="InterPro" id="IPR036291">
    <property type="entry name" value="NAD(P)-bd_dom_sf"/>
</dbReference>
<sequence>MSKRYALCGLSNRGVASFALPLLGVDRDGSPTGQGHTDVAMLVAAVEPDVARFDAFNAWLAEHELPTLRRYDTVADLVAGEQVAGEQVDALIVASPDHTHLGHIRDGLAHDLEVLTEKPMVTTTAEAAEVLRLERASRGRVLVTHNFRYPPRHVQVKELIRSGRIGRVVQVLLEYHVDTSHGSSYFVRWNRTKAASGGLTLHKSTHHLDLIGWLIDDEPVRVAASGGRFFYGPDSPHRPSDAEGQPLSGQELLDADPYWQEMLRRGAITEPEAGQPRRGVLDLPYVEQYPADSLLSVYDDEVDSLDTVTSVIT</sequence>
<dbReference type="GO" id="GO:0000166">
    <property type="term" value="F:nucleotide binding"/>
    <property type="evidence" value="ECO:0007669"/>
    <property type="project" value="InterPro"/>
</dbReference>
<dbReference type="SUPFAM" id="SSF55347">
    <property type="entry name" value="Glyceraldehyde-3-phosphate dehydrogenase-like, C-terminal domain"/>
    <property type="match status" value="1"/>
</dbReference>
<evidence type="ECO:0000259" key="3">
    <source>
        <dbReference type="Pfam" id="PF02894"/>
    </source>
</evidence>
<proteinExistence type="inferred from homology"/>
<accession>A0A9D1KM77</accession>
<dbReference type="InterPro" id="IPR000683">
    <property type="entry name" value="Gfo/Idh/MocA-like_OxRdtase_N"/>
</dbReference>
<dbReference type="AlphaFoldDB" id="A0A9D1KM77"/>
<feature type="non-terminal residue" evidence="4">
    <location>
        <position position="313"/>
    </location>
</feature>
<organism evidence="4 5">
    <name type="scientific">Candidatus Avipropionibacterium avicola</name>
    <dbReference type="NCBI Taxonomy" id="2840701"/>
    <lineage>
        <taxon>Bacteria</taxon>
        <taxon>Bacillati</taxon>
        <taxon>Actinomycetota</taxon>
        <taxon>Actinomycetes</taxon>
        <taxon>Propionibacteriales</taxon>
        <taxon>Propionibacteriaceae</taxon>
        <taxon>Propionibacteriaceae incertae sedis</taxon>
        <taxon>Candidatus Avipropionibacterium</taxon>
    </lineage>
</organism>
<protein>
    <submittedName>
        <fullName evidence="4">Gfo/Idh/MocA family oxidoreductase</fullName>
    </submittedName>
</protein>
<evidence type="ECO:0000313" key="4">
    <source>
        <dbReference type="EMBL" id="HIT75390.1"/>
    </source>
</evidence>
<dbReference type="Gene3D" id="3.40.50.720">
    <property type="entry name" value="NAD(P)-binding Rossmann-like Domain"/>
    <property type="match status" value="1"/>
</dbReference>
<dbReference type="Proteomes" id="UP000886842">
    <property type="component" value="Unassembled WGS sequence"/>
</dbReference>
<dbReference type="InterPro" id="IPR051450">
    <property type="entry name" value="Gfo/Idh/MocA_Oxidoreductases"/>
</dbReference>
<dbReference type="PANTHER" id="PTHR43377">
    <property type="entry name" value="BILIVERDIN REDUCTASE A"/>
    <property type="match status" value="1"/>
</dbReference>
<dbReference type="SUPFAM" id="SSF51735">
    <property type="entry name" value="NAD(P)-binding Rossmann-fold domains"/>
    <property type="match status" value="1"/>
</dbReference>
<dbReference type="PANTHER" id="PTHR43377:SF2">
    <property type="entry name" value="BINDING ROSSMANN FOLD OXIDOREDUCTASE, PUTATIVE (AFU_ORTHOLOGUE AFUA_4G00560)-RELATED"/>
    <property type="match status" value="1"/>
</dbReference>
<evidence type="ECO:0000256" key="1">
    <source>
        <dbReference type="ARBA" id="ARBA00010928"/>
    </source>
</evidence>
<evidence type="ECO:0000259" key="2">
    <source>
        <dbReference type="Pfam" id="PF01408"/>
    </source>
</evidence>
<comment type="similarity">
    <text evidence="1">Belongs to the Gfo/Idh/MocA family.</text>
</comment>
<dbReference type="EMBL" id="DVLP01000224">
    <property type="protein sequence ID" value="HIT75390.1"/>
    <property type="molecule type" value="Genomic_DNA"/>
</dbReference>
<gene>
    <name evidence="4" type="ORF">IAA98_07390</name>
</gene>
<feature type="domain" description="Gfo/Idh/MocA-like oxidoreductase N-terminal" evidence="2">
    <location>
        <begin position="35"/>
        <end position="145"/>
    </location>
</feature>
<reference evidence="4" key="1">
    <citation type="submission" date="2020-10" db="EMBL/GenBank/DDBJ databases">
        <authorList>
            <person name="Gilroy R."/>
        </authorList>
    </citation>
    <scope>NUCLEOTIDE SEQUENCE</scope>
    <source>
        <strain evidence="4">ChiGjej1B1-24693</strain>
    </source>
</reference>
<dbReference type="Pfam" id="PF02894">
    <property type="entry name" value="GFO_IDH_MocA_C"/>
    <property type="match status" value="1"/>
</dbReference>
<dbReference type="InterPro" id="IPR004104">
    <property type="entry name" value="Gfo/Idh/MocA-like_OxRdtase_C"/>
</dbReference>
<evidence type="ECO:0000313" key="5">
    <source>
        <dbReference type="Proteomes" id="UP000886842"/>
    </source>
</evidence>